<protein>
    <submittedName>
        <fullName evidence="5">Dipeptidase</fullName>
    </submittedName>
</protein>
<dbReference type="Gene3D" id="3.30.70.360">
    <property type="match status" value="1"/>
</dbReference>
<organism evidence="5 6">
    <name type="scientific">Kineosporia mesophila</name>
    <dbReference type="NCBI Taxonomy" id="566012"/>
    <lineage>
        <taxon>Bacteria</taxon>
        <taxon>Bacillati</taxon>
        <taxon>Actinomycetota</taxon>
        <taxon>Actinomycetes</taxon>
        <taxon>Kineosporiales</taxon>
        <taxon>Kineosporiaceae</taxon>
        <taxon>Kineosporia</taxon>
    </lineage>
</organism>
<dbReference type="SUPFAM" id="SSF53187">
    <property type="entry name" value="Zn-dependent exopeptidases"/>
    <property type="match status" value="1"/>
</dbReference>
<reference evidence="6" key="1">
    <citation type="journal article" date="2019" name="Int. J. Syst. Evol. Microbiol.">
        <title>The Global Catalogue of Microorganisms (GCM) 10K type strain sequencing project: providing services to taxonomists for standard genome sequencing and annotation.</title>
        <authorList>
            <consortium name="The Broad Institute Genomics Platform"/>
            <consortium name="The Broad Institute Genome Sequencing Center for Infectious Disease"/>
            <person name="Wu L."/>
            <person name="Ma J."/>
        </authorList>
    </citation>
    <scope>NUCLEOTIDE SEQUENCE [LARGE SCALE GENOMIC DNA]</scope>
    <source>
        <strain evidence="6">JCM 16902</strain>
    </source>
</reference>
<dbReference type="Pfam" id="PF01546">
    <property type="entry name" value="Peptidase_M20"/>
    <property type="match status" value="1"/>
</dbReference>
<dbReference type="Gene3D" id="3.40.630.10">
    <property type="entry name" value="Zn peptidases"/>
    <property type="match status" value="1"/>
</dbReference>
<gene>
    <name evidence="5" type="ORF">GCM10022223_48800</name>
</gene>
<dbReference type="Pfam" id="PF07687">
    <property type="entry name" value="M20_dimer"/>
    <property type="match status" value="1"/>
</dbReference>
<dbReference type="EMBL" id="BAAAZO010000009">
    <property type="protein sequence ID" value="GAA3625848.1"/>
    <property type="molecule type" value="Genomic_DNA"/>
</dbReference>
<keyword evidence="1" id="KW-0645">Protease</keyword>
<dbReference type="NCBIfam" id="NF005914">
    <property type="entry name" value="PRK07907.1"/>
    <property type="match status" value="1"/>
</dbReference>
<evidence type="ECO:0000313" key="5">
    <source>
        <dbReference type="EMBL" id="GAA3625848.1"/>
    </source>
</evidence>
<accession>A0ABP7A6P5</accession>
<keyword evidence="6" id="KW-1185">Reference proteome</keyword>
<dbReference type="InterPro" id="IPR011650">
    <property type="entry name" value="Peptidase_M20_dimer"/>
</dbReference>
<dbReference type="RefSeq" id="WP_231484716.1">
    <property type="nucleotide sequence ID" value="NZ_BAAAZO010000009.1"/>
</dbReference>
<dbReference type="InterPro" id="IPR051458">
    <property type="entry name" value="Cyt/Met_Dipeptidase"/>
</dbReference>
<evidence type="ECO:0000256" key="3">
    <source>
        <dbReference type="ARBA" id="ARBA00022801"/>
    </source>
</evidence>
<proteinExistence type="predicted"/>
<evidence type="ECO:0000259" key="4">
    <source>
        <dbReference type="Pfam" id="PF07687"/>
    </source>
</evidence>
<evidence type="ECO:0000313" key="6">
    <source>
        <dbReference type="Proteomes" id="UP001501074"/>
    </source>
</evidence>
<name>A0ABP7A6P5_9ACTN</name>
<sequence length="453" mass="47896">MSHEPYSPDVESLRLRLTGLMPAVRADLERLVRIRSVSADAFDQSTLEDSAAAVAGLLRDVGVDDVEILRVEGGRPAVVGRRPGPEGAPTVMLYAHHDVQPPGDEDAWETPAFEPTERNGRLYGRGAADDKAGIMAHIAALRLLGDELGVGLVVFSEGEEEIGSPTFSAFLHEYRERLEADVIVVADSANWKVGVPGLTTTLRGLVDGTITVRTLKHAVHSGLYGGPVPDAMMATVRLLDSFWTPDGTLAIAGLVSGESAPLDYPEADFRSDSGVLDGVELIGTGTLTSRIWTRPAMTVIGIDAPTVAESSNTLNPAVTVKFSMRIAPGQDPAAAMAAIRAHVEANAPFGAQVEVGDGEQGQSFRADLEGPVYDAARWALEKSWGTAPVSIGVGGSIPFIADLKELYPKSTVLLTGVEDPDSRAHGANESLHLGEFERACLAEALLLAALAEK</sequence>
<comment type="caution">
    <text evidence="5">The sequence shown here is derived from an EMBL/GenBank/DDBJ whole genome shotgun (WGS) entry which is preliminary data.</text>
</comment>
<evidence type="ECO:0000256" key="2">
    <source>
        <dbReference type="ARBA" id="ARBA00022723"/>
    </source>
</evidence>
<dbReference type="PANTHER" id="PTHR43270:SF12">
    <property type="entry name" value="SUCCINYL-DIAMINOPIMELATE DESUCCINYLASE"/>
    <property type="match status" value="1"/>
</dbReference>
<keyword evidence="3" id="KW-0378">Hydrolase</keyword>
<dbReference type="PANTHER" id="PTHR43270">
    <property type="entry name" value="BETA-ALA-HIS DIPEPTIDASE"/>
    <property type="match status" value="1"/>
</dbReference>
<evidence type="ECO:0000256" key="1">
    <source>
        <dbReference type="ARBA" id="ARBA00022670"/>
    </source>
</evidence>
<dbReference type="InterPro" id="IPR002933">
    <property type="entry name" value="Peptidase_M20"/>
</dbReference>
<feature type="domain" description="Peptidase M20 dimerisation" evidence="4">
    <location>
        <begin position="201"/>
        <end position="348"/>
    </location>
</feature>
<keyword evidence="2" id="KW-0479">Metal-binding</keyword>
<dbReference type="Proteomes" id="UP001501074">
    <property type="component" value="Unassembled WGS sequence"/>
</dbReference>